<protein>
    <submittedName>
        <fullName evidence="2">Uncharacterized protein</fullName>
    </submittedName>
</protein>
<keyword evidence="1" id="KW-0732">Signal</keyword>
<feature type="signal peptide" evidence="1">
    <location>
        <begin position="1"/>
        <end position="30"/>
    </location>
</feature>
<evidence type="ECO:0000313" key="3">
    <source>
        <dbReference type="Proteomes" id="UP000054558"/>
    </source>
</evidence>
<dbReference type="AlphaFoldDB" id="A0A0U9HKM5"/>
<name>A0A0U9HKM5_KLENI</name>
<dbReference type="EMBL" id="DF237106">
    <property type="protein sequence ID" value="GAQ83685.1"/>
    <property type="molecule type" value="Genomic_DNA"/>
</dbReference>
<evidence type="ECO:0000256" key="1">
    <source>
        <dbReference type="SAM" id="SignalP"/>
    </source>
</evidence>
<dbReference type="Proteomes" id="UP000054558">
    <property type="component" value="Unassembled WGS sequence"/>
</dbReference>
<accession>A0A0U9HKM5</accession>
<keyword evidence="3" id="KW-1185">Reference proteome</keyword>
<sequence length="174" mass="18024">MASLQGSSHATIWTAVLILLFCGESGVASASPVILSRRMLQLTCTPKLVDCSVTSCANPLALTGAQFALLCAVPGIQGAGLYGTLNGFGFNTDGQNTNLYKQAFLTAEGLSFYAHCAELVAKIRASDLVSLPACVNPDGVVYILLGLKLALQGAVPQVALLEVLVEKTAQNVAP</sequence>
<reference evidence="2 3" key="1">
    <citation type="journal article" date="2014" name="Nat. Commun.">
        <title>Klebsormidium flaccidum genome reveals primary factors for plant terrestrial adaptation.</title>
        <authorList>
            <person name="Hori K."/>
            <person name="Maruyama F."/>
            <person name="Fujisawa T."/>
            <person name="Togashi T."/>
            <person name="Yamamoto N."/>
            <person name="Seo M."/>
            <person name="Sato S."/>
            <person name="Yamada T."/>
            <person name="Mori H."/>
            <person name="Tajima N."/>
            <person name="Moriyama T."/>
            <person name="Ikeuchi M."/>
            <person name="Watanabe M."/>
            <person name="Wada H."/>
            <person name="Kobayashi K."/>
            <person name="Saito M."/>
            <person name="Masuda T."/>
            <person name="Sasaki-Sekimoto Y."/>
            <person name="Mashiguchi K."/>
            <person name="Awai K."/>
            <person name="Shimojima M."/>
            <person name="Masuda S."/>
            <person name="Iwai M."/>
            <person name="Nobusawa T."/>
            <person name="Narise T."/>
            <person name="Kondo S."/>
            <person name="Saito H."/>
            <person name="Sato R."/>
            <person name="Murakawa M."/>
            <person name="Ihara Y."/>
            <person name="Oshima-Yamada Y."/>
            <person name="Ohtaka K."/>
            <person name="Satoh M."/>
            <person name="Sonobe K."/>
            <person name="Ishii M."/>
            <person name="Ohtani R."/>
            <person name="Kanamori-Sato M."/>
            <person name="Honoki R."/>
            <person name="Miyazaki D."/>
            <person name="Mochizuki H."/>
            <person name="Umetsu J."/>
            <person name="Higashi K."/>
            <person name="Shibata D."/>
            <person name="Kamiya Y."/>
            <person name="Sato N."/>
            <person name="Nakamura Y."/>
            <person name="Tabata S."/>
            <person name="Ida S."/>
            <person name="Kurokawa K."/>
            <person name="Ohta H."/>
        </authorList>
    </citation>
    <scope>NUCLEOTIDE SEQUENCE [LARGE SCALE GENOMIC DNA]</scope>
    <source>
        <strain evidence="2 3">NIES-2285</strain>
    </source>
</reference>
<feature type="chain" id="PRO_5006864985" evidence="1">
    <location>
        <begin position="31"/>
        <end position="174"/>
    </location>
</feature>
<evidence type="ECO:0000313" key="2">
    <source>
        <dbReference type="EMBL" id="GAQ83685.1"/>
    </source>
</evidence>
<proteinExistence type="predicted"/>
<gene>
    <name evidence="2" type="ORF">KFL_001570240</name>
</gene>
<organism evidence="2 3">
    <name type="scientific">Klebsormidium nitens</name>
    <name type="common">Green alga</name>
    <name type="synonym">Ulothrix nitens</name>
    <dbReference type="NCBI Taxonomy" id="105231"/>
    <lineage>
        <taxon>Eukaryota</taxon>
        <taxon>Viridiplantae</taxon>
        <taxon>Streptophyta</taxon>
        <taxon>Klebsormidiophyceae</taxon>
        <taxon>Klebsormidiales</taxon>
        <taxon>Klebsormidiaceae</taxon>
        <taxon>Klebsormidium</taxon>
    </lineage>
</organism>